<dbReference type="InterPro" id="IPR029018">
    <property type="entry name" value="Hex-like_dom2"/>
</dbReference>
<feature type="region of interest" description="Disordered" evidence="2">
    <location>
        <begin position="116"/>
        <end position="157"/>
    </location>
</feature>
<feature type="region of interest" description="Disordered" evidence="2">
    <location>
        <begin position="370"/>
        <end position="390"/>
    </location>
</feature>
<feature type="signal peptide" evidence="3">
    <location>
        <begin position="1"/>
        <end position="32"/>
    </location>
</feature>
<dbReference type="InterPro" id="IPR031924">
    <property type="entry name" value="GH115"/>
</dbReference>
<organism evidence="5 6">
    <name type="scientific">Streptomyces zingiberis</name>
    <dbReference type="NCBI Taxonomy" id="2053010"/>
    <lineage>
        <taxon>Bacteria</taxon>
        <taxon>Bacillati</taxon>
        <taxon>Actinomycetota</taxon>
        <taxon>Actinomycetes</taxon>
        <taxon>Kitasatosporales</taxon>
        <taxon>Streptomycetaceae</taxon>
        <taxon>Streptomyces</taxon>
    </lineage>
</organism>
<dbReference type="Gene3D" id="1.20.58.2150">
    <property type="match status" value="1"/>
</dbReference>
<dbReference type="GO" id="GO:0016787">
    <property type="term" value="F:hydrolase activity"/>
    <property type="evidence" value="ECO:0007669"/>
    <property type="project" value="UniProtKB-KW"/>
</dbReference>
<proteinExistence type="predicted"/>
<evidence type="ECO:0000259" key="4">
    <source>
        <dbReference type="Pfam" id="PF17829"/>
    </source>
</evidence>
<dbReference type="PANTHER" id="PTHR37842">
    <property type="match status" value="1"/>
</dbReference>
<feature type="chain" id="PRO_5047111386" evidence="3">
    <location>
        <begin position="33"/>
        <end position="1104"/>
    </location>
</feature>
<dbReference type="InterPro" id="IPR042301">
    <property type="entry name" value="GH115_sf"/>
</dbReference>
<evidence type="ECO:0000256" key="2">
    <source>
        <dbReference type="SAM" id="MobiDB-lite"/>
    </source>
</evidence>
<evidence type="ECO:0000256" key="3">
    <source>
        <dbReference type="SAM" id="SignalP"/>
    </source>
</evidence>
<reference evidence="5 6" key="1">
    <citation type="submission" date="2020-03" db="EMBL/GenBank/DDBJ databases">
        <title>WGS of actinomycetes isolated from Thailand.</title>
        <authorList>
            <person name="Thawai C."/>
        </authorList>
    </citation>
    <scope>NUCLEOTIDE SEQUENCE [LARGE SCALE GENOMIC DNA]</scope>
    <source>
        <strain evidence="5 6">PLAI 1-29</strain>
    </source>
</reference>
<dbReference type="PANTHER" id="PTHR37842:SF2">
    <property type="entry name" value="GYLCOSYL HYDROLASE 115 C-TERMINAL DOMAIN-CONTAINING PROTEIN"/>
    <property type="match status" value="1"/>
</dbReference>
<dbReference type="Proteomes" id="UP000695264">
    <property type="component" value="Unassembled WGS sequence"/>
</dbReference>
<dbReference type="EMBL" id="JAATEN010000023">
    <property type="protein sequence ID" value="NJQ03287.1"/>
    <property type="molecule type" value="Genomic_DNA"/>
</dbReference>
<name>A0ABX1C045_9ACTN</name>
<dbReference type="RefSeq" id="WP_168103910.1">
    <property type="nucleotide sequence ID" value="NZ_JAATEN010000023.1"/>
</dbReference>
<dbReference type="Pfam" id="PF17829">
    <property type="entry name" value="GH115_C"/>
    <property type="match status" value="1"/>
</dbReference>
<keyword evidence="1 5" id="KW-0378">Hydrolase</keyword>
<protein>
    <submittedName>
        <fullName evidence="5">Glycosyl hydrolase</fullName>
    </submittedName>
</protein>
<dbReference type="Gene3D" id="2.60.120.1620">
    <property type="match status" value="1"/>
</dbReference>
<evidence type="ECO:0000313" key="5">
    <source>
        <dbReference type="EMBL" id="NJQ03287.1"/>
    </source>
</evidence>
<keyword evidence="6" id="KW-1185">Reference proteome</keyword>
<dbReference type="Gene3D" id="3.30.379.10">
    <property type="entry name" value="Chitobiase/beta-hexosaminidase domain 2-like"/>
    <property type="match status" value="1"/>
</dbReference>
<dbReference type="Gene3D" id="3.20.20.520">
    <property type="entry name" value="Glycosyl hydrolase family 115"/>
    <property type="match status" value="1"/>
</dbReference>
<dbReference type="PROSITE" id="PS51318">
    <property type="entry name" value="TAT"/>
    <property type="match status" value="1"/>
</dbReference>
<evidence type="ECO:0000256" key="1">
    <source>
        <dbReference type="ARBA" id="ARBA00022801"/>
    </source>
</evidence>
<evidence type="ECO:0000313" key="6">
    <source>
        <dbReference type="Proteomes" id="UP000695264"/>
    </source>
</evidence>
<feature type="compositionally biased region" description="Low complexity" evidence="2">
    <location>
        <begin position="130"/>
        <end position="149"/>
    </location>
</feature>
<dbReference type="InterPro" id="IPR006311">
    <property type="entry name" value="TAT_signal"/>
</dbReference>
<comment type="caution">
    <text evidence="5">The sequence shown here is derived from an EMBL/GenBank/DDBJ whole genome shotgun (WGS) entry which is preliminary data.</text>
</comment>
<accession>A0ABX1C045</accession>
<feature type="domain" description="Gylcosyl hydrolase 115 C-terminal" evidence="4">
    <location>
        <begin position="925"/>
        <end position="1098"/>
    </location>
</feature>
<dbReference type="InterPro" id="IPR041437">
    <property type="entry name" value="GH115_C"/>
</dbReference>
<gene>
    <name evidence="5" type="ORF">HCK00_22825</name>
</gene>
<keyword evidence="3" id="KW-0732">Signal</keyword>
<dbReference type="Pfam" id="PF15979">
    <property type="entry name" value="Glyco_hydro_115"/>
    <property type="match status" value="1"/>
</dbReference>
<sequence length="1104" mass="120389">MTPFGTSPGSACPSRRSLLAAATATAATAVTAAAGGPLAGAAVAAPASPFGVAAAPDGGGRPGRGRFIAFEARRGAFPLVSRGRAARIAVSPDDHPGVVRAVGDLRADIEHVTGVRPATATGGTADLDEPAATAATAEPAETAASAETAGTGQPRAGEGGATLVIVGTIGRSPLIDSLVAAGRLDVRGIEGRWETSLQQVVRDPLPGVDRAFVVAGSDQRGTIYGVYEVSRQIGVSPWYWWNDVPPLRHPELHVLPGRHSQGTPAVKYRGFFINDENPALGTWAPAFFGPGAVKEYPNGFNSGFYAKVFEVMLRLKANYLWPAVWGRAFAEDDPENHATAQRYGIVMGTSHEAPMMRGIEEWNRHAVPARRDAEGNVTEPGRDPYGGTGEWSFRRNGEAVRKYWTDGIRRMTEEDFEGVVTLGMRGNGDVGLPDGDGIDLMESILAAQREILTGFFGEAGLTRVPQVQTLYKEVQRYWDQGLRPPEDVTVVFCDDNWGNMRKLPDPSLPARAGGYGIYYHFDYVGDGRNYKWVDTVNLANTWEQLHLAHRYGVDRLWVVNVGDMKAEELPLQFFLDYAWDPESLPLERLEAWEHAYAEENFGPAEAAAISGILRDYGRLQARRKPELLNRRITVDPAKDLATDASAVVYDDRASPFRLGHHRELERVTAEWAALAGRAERVSRRIPRAARDAYHQLVHYQVKATANLYALRLAEFTNLHYAGQGRALTNDLADTTDARFADDQALSDHYNTVLAGGKWNGFQTQPKIGYGDKERYGPDAGWQQPQTPDHVALPDEVFPAVRRIELPDRAEMGVGIDGSDAWWPQAGEPAVLPALSPYRTGPAPYIEVFNRGSRPFAYTIRPSVPWLTVDRPSGRVTKQVRATLRADWRRAPKGTTEVPITVTGPDGARVEVRAVVENPRIRPRSGFVEAGGYLSLEAAHFTRSVAHRGVRWRVIPGIGRTGSGVTPFPVTAASRKPGEGPRLEYEVTLVTAGKVEVWAYLSPRNNVLPADGLRYAVSFDGAAPRTVDVIAATGADDTAMNRQWARNTSDNVNLTVTEHTIDAPGRHILTLWMVDPTVIVQKLVVDTGGLEPSYLGPPESHRMDR</sequence>